<dbReference type="GeneID" id="64407082"/>
<dbReference type="Gene3D" id="3.90.226.30">
    <property type="match status" value="1"/>
</dbReference>
<reference evidence="2 3" key="1">
    <citation type="submission" date="2018-12" db="EMBL/GenBank/DDBJ databases">
        <authorList>
            <consortium name="Pathogen Informatics"/>
        </authorList>
    </citation>
    <scope>NUCLEOTIDE SEQUENCE [LARGE SCALE GENOMIC DNA]</scope>
    <source>
        <strain evidence="2 3">NCTC12967</strain>
    </source>
</reference>
<evidence type="ECO:0000259" key="1">
    <source>
        <dbReference type="Pfam" id="PF09861"/>
    </source>
</evidence>
<gene>
    <name evidence="2" type="ORF">NCTC12967_01615</name>
</gene>
<accession>A0A3S4Y7E2</accession>
<dbReference type="InterPro" id="IPR018657">
    <property type="entry name" value="LarA-like_N"/>
</dbReference>
<keyword evidence="3" id="KW-1185">Reference proteome</keyword>
<dbReference type="GO" id="GO:0050043">
    <property type="term" value="F:lactate racemase activity"/>
    <property type="evidence" value="ECO:0007669"/>
    <property type="project" value="InterPro"/>
</dbReference>
<feature type="domain" description="LarA-like N-terminal" evidence="1">
    <location>
        <begin position="40"/>
        <end position="189"/>
    </location>
</feature>
<evidence type="ECO:0000313" key="3">
    <source>
        <dbReference type="Proteomes" id="UP000273044"/>
    </source>
</evidence>
<protein>
    <submittedName>
        <fullName evidence="2">Domain of uncharacterized function (DUF2088)</fullName>
    </submittedName>
</protein>
<dbReference type="EMBL" id="LR134406">
    <property type="protein sequence ID" value="VEH70320.1"/>
    <property type="molecule type" value="Genomic_DNA"/>
</dbReference>
<name>A0A3S4Y7E2_9ACTN</name>
<dbReference type="Proteomes" id="UP000273044">
    <property type="component" value="Chromosome"/>
</dbReference>
<dbReference type="AlphaFoldDB" id="A0A3S4Y7E2"/>
<proteinExistence type="predicted"/>
<organism evidence="2 3">
    <name type="scientific">Arachnia propionica</name>
    <dbReference type="NCBI Taxonomy" id="1750"/>
    <lineage>
        <taxon>Bacteria</taxon>
        <taxon>Bacillati</taxon>
        <taxon>Actinomycetota</taxon>
        <taxon>Actinomycetes</taxon>
        <taxon>Propionibacteriales</taxon>
        <taxon>Propionibacteriaceae</taxon>
        <taxon>Arachnia</taxon>
    </lineage>
</organism>
<sequence>MEAAVVTRPGFVLKVDERTPPLLTLAGSNVSLQRFPTGTGVVYPPQPVPSSDPVALVEGALANPVNSTPLVGLLRPGMKLTVVVGNVDPVQPGMRFDIRRSIVERVLEHAAKARVDDVAIVVAGGLGPRWGGQDIVEALGDRVATSFLPEGRITSHDVTSEDLVTVATVTGEPVKVEARIAESDLVVLVDVCHGPGERMLLAAGATDVATINRVGGFGGSESECRRVATAIHRAIPVFSIIAVLGQPYLGRHLSFLNHCEWEWRLPEQVAYATARQFTALLPRQGTQKLYAAPSADYELCDVIGGDPAQVATRAAEVWRAANAVAAPRTGILLTSVWGGGLDPGDPVGSPVNASHQALRNAGTSLLRDGGILIAFHPLSRVFPNRTLAPAADFFTKVLPVTREPAEIHERFERQALADDWYLKLYRDHNAWHPLAVFHTWYGIRRDTARLADVIWVGADRETARILGQRAATTLDDALDLARQITGDRGDATYLHGPGRIFGEPR</sequence>
<dbReference type="Pfam" id="PF09861">
    <property type="entry name" value="Lar_N"/>
    <property type="match status" value="1"/>
</dbReference>
<dbReference type="RefSeq" id="WP_126409381.1">
    <property type="nucleotide sequence ID" value="NZ_CAURRE010000010.1"/>
</dbReference>
<dbReference type="Gene3D" id="3.40.50.11440">
    <property type="match status" value="1"/>
</dbReference>
<dbReference type="InterPro" id="IPR043166">
    <property type="entry name" value="LarA-like_C"/>
</dbReference>
<evidence type="ECO:0000313" key="2">
    <source>
        <dbReference type="EMBL" id="VEH70320.1"/>
    </source>
</evidence>